<organism evidence="1 2">
    <name type="scientific">Brachionus plicatilis</name>
    <name type="common">Marine rotifer</name>
    <name type="synonym">Brachionus muelleri</name>
    <dbReference type="NCBI Taxonomy" id="10195"/>
    <lineage>
        <taxon>Eukaryota</taxon>
        <taxon>Metazoa</taxon>
        <taxon>Spiralia</taxon>
        <taxon>Gnathifera</taxon>
        <taxon>Rotifera</taxon>
        <taxon>Eurotatoria</taxon>
        <taxon>Monogononta</taxon>
        <taxon>Pseudotrocha</taxon>
        <taxon>Ploima</taxon>
        <taxon>Brachionidae</taxon>
        <taxon>Brachionus</taxon>
    </lineage>
</organism>
<protein>
    <submittedName>
        <fullName evidence="1">Uncharacterized protein</fullName>
    </submittedName>
</protein>
<sequence length="73" mass="8447">MSKILNLNVKNFIVSSLSLLKLLQIEVRDQALFYQDDIETNINDVVQDAQKRNHEAVEHATIKIQSQDQPKKK</sequence>
<keyword evidence="2" id="KW-1185">Reference proteome</keyword>
<accession>A0A3M7PGU8</accession>
<dbReference type="AlphaFoldDB" id="A0A3M7PGU8"/>
<name>A0A3M7PGU8_BRAPC</name>
<evidence type="ECO:0000313" key="1">
    <source>
        <dbReference type="EMBL" id="RMZ98331.1"/>
    </source>
</evidence>
<dbReference type="EMBL" id="REGN01010840">
    <property type="protein sequence ID" value="RMZ98331.1"/>
    <property type="molecule type" value="Genomic_DNA"/>
</dbReference>
<dbReference type="Proteomes" id="UP000276133">
    <property type="component" value="Unassembled WGS sequence"/>
</dbReference>
<comment type="caution">
    <text evidence="1">The sequence shown here is derived from an EMBL/GenBank/DDBJ whole genome shotgun (WGS) entry which is preliminary data.</text>
</comment>
<proteinExistence type="predicted"/>
<reference evidence="1 2" key="1">
    <citation type="journal article" date="2018" name="Sci. Rep.">
        <title>Genomic signatures of local adaptation to the degree of environmental predictability in rotifers.</title>
        <authorList>
            <person name="Franch-Gras L."/>
            <person name="Hahn C."/>
            <person name="Garcia-Roger E.M."/>
            <person name="Carmona M.J."/>
            <person name="Serra M."/>
            <person name="Gomez A."/>
        </authorList>
    </citation>
    <scope>NUCLEOTIDE SEQUENCE [LARGE SCALE GENOMIC DNA]</scope>
    <source>
        <strain evidence="1">HYR1</strain>
    </source>
</reference>
<evidence type="ECO:0000313" key="2">
    <source>
        <dbReference type="Proteomes" id="UP000276133"/>
    </source>
</evidence>
<gene>
    <name evidence="1" type="ORF">BpHYR1_047200</name>
</gene>